<dbReference type="InterPro" id="IPR036388">
    <property type="entry name" value="WH-like_DNA-bd_sf"/>
</dbReference>
<evidence type="ECO:0000313" key="9">
    <source>
        <dbReference type="EMBL" id="SEP47328.1"/>
    </source>
</evidence>
<dbReference type="InterPro" id="IPR005471">
    <property type="entry name" value="Tscrpt_reg_IclR_N"/>
</dbReference>
<dbReference type="Gene3D" id="1.10.10.10">
    <property type="entry name" value="Winged helix-like DNA-binding domain superfamily/Winged helix DNA-binding domain"/>
    <property type="match status" value="1"/>
</dbReference>
<dbReference type="FunFam" id="1.10.10.10:FF:000056">
    <property type="entry name" value="IclR family transcriptional regulator"/>
    <property type="match status" value="1"/>
</dbReference>
<dbReference type="InterPro" id="IPR014757">
    <property type="entry name" value="Tscrpt_reg_IclR_C"/>
</dbReference>
<dbReference type="InterPro" id="IPR050707">
    <property type="entry name" value="HTH_MetabolicPath_Reg"/>
</dbReference>
<dbReference type="Proteomes" id="UP000198582">
    <property type="component" value="Unassembled WGS sequence"/>
</dbReference>
<evidence type="ECO:0000259" key="8">
    <source>
        <dbReference type="PROSITE" id="PS51078"/>
    </source>
</evidence>
<dbReference type="SUPFAM" id="SSF46785">
    <property type="entry name" value="Winged helix' DNA-binding domain"/>
    <property type="match status" value="1"/>
</dbReference>
<feature type="domain" description="IclR-ED" evidence="8">
    <location>
        <begin position="64"/>
        <end position="239"/>
    </location>
</feature>
<evidence type="ECO:0000256" key="5">
    <source>
        <dbReference type="ARBA" id="ARBA00058938"/>
    </source>
</evidence>
<comment type="function">
    <text evidence="5">May be an activator protein for the gylABX operon.</text>
</comment>
<dbReference type="Pfam" id="PF01614">
    <property type="entry name" value="IclR_C"/>
    <property type="match status" value="1"/>
</dbReference>
<dbReference type="PANTHER" id="PTHR30136:SF24">
    <property type="entry name" value="HTH-TYPE TRANSCRIPTIONAL REPRESSOR ALLR"/>
    <property type="match status" value="1"/>
</dbReference>
<evidence type="ECO:0000256" key="3">
    <source>
        <dbReference type="ARBA" id="ARBA00023125"/>
    </source>
</evidence>
<keyword evidence="10" id="KW-1185">Reference proteome</keyword>
<keyword evidence="4" id="KW-0804">Transcription</keyword>
<dbReference type="PROSITE" id="PS51077">
    <property type="entry name" value="HTH_ICLR"/>
    <property type="match status" value="1"/>
</dbReference>
<dbReference type="Gene3D" id="3.30.450.40">
    <property type="match status" value="1"/>
</dbReference>
<dbReference type="InterPro" id="IPR036390">
    <property type="entry name" value="WH_DNA-bd_sf"/>
</dbReference>
<dbReference type="OrthoDB" id="4474604at2"/>
<evidence type="ECO:0000256" key="4">
    <source>
        <dbReference type="ARBA" id="ARBA00023163"/>
    </source>
</evidence>
<protein>
    <recommendedName>
        <fullName evidence="6">Glycerol operon regulatory protein</fullName>
    </recommendedName>
</protein>
<keyword evidence="2" id="KW-0805">Transcription regulation</keyword>
<dbReference type="SUPFAM" id="SSF55781">
    <property type="entry name" value="GAF domain-like"/>
    <property type="match status" value="1"/>
</dbReference>
<dbReference type="InterPro" id="IPR029016">
    <property type="entry name" value="GAF-like_dom_sf"/>
</dbReference>
<dbReference type="EMBL" id="FOEF01000011">
    <property type="protein sequence ID" value="SEP47328.1"/>
    <property type="molecule type" value="Genomic_DNA"/>
</dbReference>
<evidence type="ECO:0000256" key="1">
    <source>
        <dbReference type="ARBA" id="ARBA00022798"/>
    </source>
</evidence>
<evidence type="ECO:0000256" key="6">
    <source>
        <dbReference type="ARBA" id="ARBA00070406"/>
    </source>
</evidence>
<dbReference type="STRING" id="394193.SAMN04489732_11196"/>
<dbReference type="PROSITE" id="PS51078">
    <property type="entry name" value="ICLR_ED"/>
    <property type="match status" value="1"/>
</dbReference>
<dbReference type="Pfam" id="PF09339">
    <property type="entry name" value="HTH_IclR"/>
    <property type="match status" value="1"/>
</dbReference>
<dbReference type="SMART" id="SM00346">
    <property type="entry name" value="HTH_ICLR"/>
    <property type="match status" value="1"/>
</dbReference>
<accession>A0A1H8Y731</accession>
<feature type="domain" description="HTH iclR-type" evidence="7">
    <location>
        <begin position="2"/>
        <end position="63"/>
    </location>
</feature>
<keyword evidence="3 9" id="KW-0238">DNA-binding</keyword>
<reference evidence="10" key="1">
    <citation type="submission" date="2016-10" db="EMBL/GenBank/DDBJ databases">
        <authorList>
            <person name="Varghese N."/>
            <person name="Submissions S."/>
        </authorList>
    </citation>
    <scope>NUCLEOTIDE SEQUENCE [LARGE SCALE GENOMIC DNA]</scope>
    <source>
        <strain evidence="10">DSM 44993</strain>
    </source>
</reference>
<dbReference type="RefSeq" id="WP_091620104.1">
    <property type="nucleotide sequence ID" value="NZ_FOEF01000011.1"/>
</dbReference>
<dbReference type="PANTHER" id="PTHR30136">
    <property type="entry name" value="HELIX-TURN-HELIX TRANSCRIPTIONAL REGULATOR, ICLR FAMILY"/>
    <property type="match status" value="1"/>
</dbReference>
<dbReference type="GO" id="GO:0006071">
    <property type="term" value="P:glycerol metabolic process"/>
    <property type="evidence" value="ECO:0007669"/>
    <property type="project" value="UniProtKB-KW"/>
</dbReference>
<dbReference type="GO" id="GO:0045892">
    <property type="term" value="P:negative regulation of DNA-templated transcription"/>
    <property type="evidence" value="ECO:0007669"/>
    <property type="project" value="TreeGrafter"/>
</dbReference>
<dbReference type="GO" id="GO:0003700">
    <property type="term" value="F:DNA-binding transcription factor activity"/>
    <property type="evidence" value="ECO:0007669"/>
    <property type="project" value="TreeGrafter"/>
</dbReference>
<dbReference type="GO" id="GO:0003677">
    <property type="term" value="F:DNA binding"/>
    <property type="evidence" value="ECO:0007669"/>
    <property type="project" value="UniProtKB-KW"/>
</dbReference>
<keyword evidence="1" id="KW-0319">Glycerol metabolism</keyword>
<organism evidence="9 10">
    <name type="scientific">Amycolatopsis saalfeldensis</name>
    <dbReference type="NCBI Taxonomy" id="394193"/>
    <lineage>
        <taxon>Bacteria</taxon>
        <taxon>Bacillati</taxon>
        <taxon>Actinomycetota</taxon>
        <taxon>Actinomycetes</taxon>
        <taxon>Pseudonocardiales</taxon>
        <taxon>Pseudonocardiaceae</taxon>
        <taxon>Amycolatopsis</taxon>
    </lineage>
</organism>
<evidence type="ECO:0000313" key="10">
    <source>
        <dbReference type="Proteomes" id="UP000198582"/>
    </source>
</evidence>
<proteinExistence type="predicted"/>
<gene>
    <name evidence="9" type="ORF">SAMN04489732_11196</name>
</gene>
<name>A0A1H8Y731_9PSEU</name>
<evidence type="ECO:0000256" key="2">
    <source>
        <dbReference type="ARBA" id="ARBA00023015"/>
    </source>
</evidence>
<sequence>MIQAVDRAVRVLGVLQGARSVPLSDIAARLGLAPSTVHGIVKTLQANGMVVQEAGSTRYRLGPVVLRLGNAYLGSLELRSRAFAWSAELAKRTGYAVRAGVPLPGEVMIVHHEPRPDGSRQMSEVGLVVPAHATALGKAVLAFAPGADPGELRSMTGETVTDPALLRAELDDVRRDAVAVEQEEAVLGECGLASPVFDAADAVAGAIGVVVPLADWPVADAVRVAVAETARTISRELGASRWPGPSA</sequence>
<evidence type="ECO:0000259" key="7">
    <source>
        <dbReference type="PROSITE" id="PS51077"/>
    </source>
</evidence>
<dbReference type="AlphaFoldDB" id="A0A1H8Y731"/>